<proteinExistence type="predicted"/>
<dbReference type="Proteomes" id="UP001172673">
    <property type="component" value="Unassembled WGS sequence"/>
</dbReference>
<dbReference type="Gene3D" id="3.30.70.1060">
    <property type="entry name" value="Dimeric alpha+beta barrel"/>
    <property type="match status" value="1"/>
</dbReference>
<name>A0AA39CLB3_9EURO</name>
<dbReference type="InterPro" id="IPR005545">
    <property type="entry name" value="YCII"/>
</dbReference>
<feature type="domain" description="YCII-related" evidence="1">
    <location>
        <begin position="4"/>
        <end position="110"/>
    </location>
</feature>
<accession>A0AA39CLB3</accession>
<sequence>MPKFAVLVHASKDSESGQMPTSQEFEEMDAFNKKYIDSGALLHANGFLASSKGARVLFSKDSAPTIKYGPFELENLVSGYWILKLDSMDEAIEFAQGVPFKDGSVEVRQVAGPEDFAEVLTEEQKREWEERSQAEDKTPE</sequence>
<comment type="caution">
    <text evidence="2">The sequence shown here is derived from an EMBL/GenBank/DDBJ whole genome shotgun (WGS) entry which is preliminary data.</text>
</comment>
<gene>
    <name evidence="2" type="ORF">H2200_003311</name>
</gene>
<evidence type="ECO:0000313" key="2">
    <source>
        <dbReference type="EMBL" id="KAJ9613369.1"/>
    </source>
</evidence>
<dbReference type="AlphaFoldDB" id="A0AA39CLB3"/>
<evidence type="ECO:0000259" key="1">
    <source>
        <dbReference type="Pfam" id="PF03795"/>
    </source>
</evidence>
<evidence type="ECO:0000313" key="3">
    <source>
        <dbReference type="Proteomes" id="UP001172673"/>
    </source>
</evidence>
<protein>
    <recommendedName>
        <fullName evidence="1">YCII-related domain-containing protein</fullName>
    </recommendedName>
</protein>
<dbReference type="Pfam" id="PF03795">
    <property type="entry name" value="YCII"/>
    <property type="match status" value="1"/>
</dbReference>
<keyword evidence="3" id="KW-1185">Reference proteome</keyword>
<dbReference type="InterPro" id="IPR011008">
    <property type="entry name" value="Dimeric_a/b-barrel"/>
</dbReference>
<dbReference type="SUPFAM" id="SSF54909">
    <property type="entry name" value="Dimeric alpha+beta barrel"/>
    <property type="match status" value="1"/>
</dbReference>
<dbReference type="EMBL" id="JAPDRK010000004">
    <property type="protein sequence ID" value="KAJ9613369.1"/>
    <property type="molecule type" value="Genomic_DNA"/>
</dbReference>
<dbReference type="PANTHER" id="PTHR35174:SF4">
    <property type="entry name" value="BLL7163 PROTEIN"/>
    <property type="match status" value="1"/>
</dbReference>
<reference evidence="2" key="1">
    <citation type="submission" date="2022-10" db="EMBL/GenBank/DDBJ databases">
        <title>Culturing micro-colonial fungi from biological soil crusts in the Mojave desert and describing Neophaeococcomyces mojavensis, and introducing the new genera and species Taxawa tesnikishii.</title>
        <authorList>
            <person name="Kurbessoian T."/>
            <person name="Stajich J.E."/>
        </authorList>
    </citation>
    <scope>NUCLEOTIDE SEQUENCE</scope>
    <source>
        <strain evidence="2">TK_41</strain>
    </source>
</reference>
<organism evidence="2 3">
    <name type="scientific">Cladophialophora chaetospira</name>
    <dbReference type="NCBI Taxonomy" id="386627"/>
    <lineage>
        <taxon>Eukaryota</taxon>
        <taxon>Fungi</taxon>
        <taxon>Dikarya</taxon>
        <taxon>Ascomycota</taxon>
        <taxon>Pezizomycotina</taxon>
        <taxon>Eurotiomycetes</taxon>
        <taxon>Chaetothyriomycetidae</taxon>
        <taxon>Chaetothyriales</taxon>
        <taxon>Herpotrichiellaceae</taxon>
        <taxon>Cladophialophora</taxon>
    </lineage>
</organism>
<dbReference type="PANTHER" id="PTHR35174">
    <property type="entry name" value="BLL7171 PROTEIN-RELATED"/>
    <property type="match status" value="1"/>
</dbReference>